<reference evidence="1 2" key="1">
    <citation type="journal article" date="2021" name="BMC Genomics">
        <title>Datura genome reveals duplications of psychoactive alkaloid biosynthetic genes and high mutation rate following tissue culture.</title>
        <authorList>
            <person name="Rajewski A."/>
            <person name="Carter-House D."/>
            <person name="Stajich J."/>
            <person name="Litt A."/>
        </authorList>
    </citation>
    <scope>NUCLEOTIDE SEQUENCE [LARGE SCALE GENOMIC DNA]</scope>
    <source>
        <strain evidence="1">AR-01</strain>
    </source>
</reference>
<dbReference type="Proteomes" id="UP000823775">
    <property type="component" value="Unassembled WGS sequence"/>
</dbReference>
<proteinExistence type="predicted"/>
<sequence>MTRCSRVFTVRVVTTVKGGGDFINDLFLRNLSWIGESVDAMRILHTESEIVEKVDFHGITRVTAVLKESLNRHDGGVGGVGGGRRAENRPADNRVILSIPTSGILHSNGWRGVVSIPTSGNGKCLSSIHFIQTDDEVYRSSTVRVVTMVKDDGDIINDLFLRNLSWIGESRKRKDESRFLPGTCLLELH</sequence>
<keyword evidence="2" id="KW-1185">Reference proteome</keyword>
<protein>
    <submittedName>
        <fullName evidence="1">Uncharacterized protein</fullName>
    </submittedName>
</protein>
<comment type="caution">
    <text evidence="1">The sequence shown here is derived from an EMBL/GenBank/DDBJ whole genome shotgun (WGS) entry which is preliminary data.</text>
</comment>
<evidence type="ECO:0000313" key="2">
    <source>
        <dbReference type="Proteomes" id="UP000823775"/>
    </source>
</evidence>
<dbReference type="EMBL" id="JACEIK010006492">
    <property type="protein sequence ID" value="MCE2055794.1"/>
    <property type="molecule type" value="Genomic_DNA"/>
</dbReference>
<gene>
    <name evidence="1" type="ORF">HAX54_043435</name>
</gene>
<name>A0ABS8W5A5_DATST</name>
<organism evidence="1 2">
    <name type="scientific">Datura stramonium</name>
    <name type="common">Jimsonweed</name>
    <name type="synonym">Common thornapple</name>
    <dbReference type="NCBI Taxonomy" id="4076"/>
    <lineage>
        <taxon>Eukaryota</taxon>
        <taxon>Viridiplantae</taxon>
        <taxon>Streptophyta</taxon>
        <taxon>Embryophyta</taxon>
        <taxon>Tracheophyta</taxon>
        <taxon>Spermatophyta</taxon>
        <taxon>Magnoliopsida</taxon>
        <taxon>eudicotyledons</taxon>
        <taxon>Gunneridae</taxon>
        <taxon>Pentapetalae</taxon>
        <taxon>asterids</taxon>
        <taxon>lamiids</taxon>
        <taxon>Solanales</taxon>
        <taxon>Solanaceae</taxon>
        <taxon>Solanoideae</taxon>
        <taxon>Datureae</taxon>
        <taxon>Datura</taxon>
    </lineage>
</organism>
<accession>A0ABS8W5A5</accession>
<evidence type="ECO:0000313" key="1">
    <source>
        <dbReference type="EMBL" id="MCE2055794.1"/>
    </source>
</evidence>